<dbReference type="InterPro" id="IPR018490">
    <property type="entry name" value="cNMP-bd_dom_sf"/>
</dbReference>
<dbReference type="RefSeq" id="WP_318750710.1">
    <property type="nucleotide sequence ID" value="NZ_CP132508.1"/>
</dbReference>
<dbReference type="EMBL" id="CP132508">
    <property type="protein sequence ID" value="WPD19074.1"/>
    <property type="molecule type" value="Genomic_DNA"/>
</dbReference>
<sequence length="312" mass="32761">MHREGGDRQVGQVGEDRPWTRSGGGAATAHETKRGRLPAPTGSRSARVAGLPPALFAPAAPSGAPGPQGYPRRVAPPARCDLPPGWPAEAAAHAAWALRQAEVRRWPAGATLFAGPRRGGGLFWLRRGVVRLAAPGAGGEPVLVAVVAAPALTGDPGPLFGRASVPLTATCITACDAAYWPYPRFRAMMTQRPELAVLLAYQGMEAFHQATQRIAGLLSPHARLRVLHVLVLLARAFPLPDGSGSRLPAALTQQAIGLAANAGRVTVNRVLADLRRRGIVGRTRPLFIRSPERLQALLCEEAAVSPEGADLG</sequence>
<protein>
    <submittedName>
        <fullName evidence="6">Crp/Fnr family transcriptional regulator</fullName>
    </submittedName>
</protein>
<evidence type="ECO:0000313" key="6">
    <source>
        <dbReference type="EMBL" id="WPD19074.1"/>
    </source>
</evidence>
<dbReference type="InterPro" id="IPR036390">
    <property type="entry name" value="WH_DNA-bd_sf"/>
</dbReference>
<evidence type="ECO:0000256" key="3">
    <source>
        <dbReference type="ARBA" id="ARBA00023163"/>
    </source>
</evidence>
<accession>A0ABZ0QQV4</accession>
<name>A0ABZ0QQV4_9FIRM</name>
<dbReference type="PROSITE" id="PS51063">
    <property type="entry name" value="HTH_CRP_2"/>
    <property type="match status" value="1"/>
</dbReference>
<dbReference type="SUPFAM" id="SSF51206">
    <property type="entry name" value="cAMP-binding domain-like"/>
    <property type="match status" value="1"/>
</dbReference>
<dbReference type="Gene3D" id="2.60.120.10">
    <property type="entry name" value="Jelly Rolls"/>
    <property type="match status" value="1"/>
</dbReference>
<gene>
    <name evidence="6" type="ORF">Q5761_12150</name>
</gene>
<feature type="compositionally biased region" description="Low complexity" evidence="4">
    <location>
        <begin position="57"/>
        <end position="67"/>
    </location>
</feature>
<dbReference type="Proteomes" id="UP001304683">
    <property type="component" value="Chromosome"/>
</dbReference>
<feature type="domain" description="HTH crp-type" evidence="5">
    <location>
        <begin position="220"/>
        <end position="292"/>
    </location>
</feature>
<evidence type="ECO:0000256" key="1">
    <source>
        <dbReference type="ARBA" id="ARBA00023015"/>
    </source>
</evidence>
<evidence type="ECO:0000313" key="7">
    <source>
        <dbReference type="Proteomes" id="UP001304683"/>
    </source>
</evidence>
<keyword evidence="7" id="KW-1185">Reference proteome</keyword>
<evidence type="ECO:0000256" key="4">
    <source>
        <dbReference type="SAM" id="MobiDB-lite"/>
    </source>
</evidence>
<feature type="region of interest" description="Disordered" evidence="4">
    <location>
        <begin position="57"/>
        <end position="76"/>
    </location>
</feature>
<evidence type="ECO:0000256" key="2">
    <source>
        <dbReference type="ARBA" id="ARBA00023125"/>
    </source>
</evidence>
<dbReference type="SUPFAM" id="SSF46785">
    <property type="entry name" value="Winged helix' DNA-binding domain"/>
    <property type="match status" value="1"/>
</dbReference>
<reference evidence="6 7" key="1">
    <citation type="submission" date="2023-08" db="EMBL/GenBank/DDBJ databases">
        <title>Genome sequence of Thermaerobacter compostii strain Ins1, a spore-forming filamentous bacterium isolated from a deep geothermal reservoir.</title>
        <authorList>
            <person name="Bregnard D."/>
            <person name="Gonzalez D."/>
            <person name="Junier P."/>
        </authorList>
    </citation>
    <scope>NUCLEOTIDE SEQUENCE [LARGE SCALE GENOMIC DNA]</scope>
    <source>
        <strain evidence="6 7">Ins1</strain>
    </source>
</reference>
<feature type="region of interest" description="Disordered" evidence="4">
    <location>
        <begin position="1"/>
        <end position="47"/>
    </location>
</feature>
<organism evidence="6 7">
    <name type="scientific">Thermaerobacter composti</name>
    <dbReference type="NCBI Taxonomy" id="554949"/>
    <lineage>
        <taxon>Bacteria</taxon>
        <taxon>Bacillati</taxon>
        <taxon>Bacillota</taxon>
        <taxon>Clostridia</taxon>
        <taxon>Eubacteriales</taxon>
        <taxon>Clostridiales Family XVII. Incertae Sedis</taxon>
        <taxon>Thermaerobacter</taxon>
    </lineage>
</organism>
<dbReference type="InterPro" id="IPR014710">
    <property type="entry name" value="RmlC-like_jellyroll"/>
</dbReference>
<dbReference type="InterPro" id="IPR012318">
    <property type="entry name" value="HTH_CRP"/>
</dbReference>
<dbReference type="Pfam" id="PF13545">
    <property type="entry name" value="HTH_Crp_2"/>
    <property type="match status" value="1"/>
</dbReference>
<proteinExistence type="predicted"/>
<keyword evidence="3" id="KW-0804">Transcription</keyword>
<evidence type="ECO:0000259" key="5">
    <source>
        <dbReference type="PROSITE" id="PS51063"/>
    </source>
</evidence>
<keyword evidence="2" id="KW-0238">DNA-binding</keyword>
<keyword evidence="1" id="KW-0805">Transcription regulation</keyword>